<organism evidence="3 4">
    <name type="scientific">Amborella trichopoda</name>
    <dbReference type="NCBI Taxonomy" id="13333"/>
    <lineage>
        <taxon>Eukaryota</taxon>
        <taxon>Viridiplantae</taxon>
        <taxon>Streptophyta</taxon>
        <taxon>Embryophyta</taxon>
        <taxon>Tracheophyta</taxon>
        <taxon>Spermatophyta</taxon>
        <taxon>Magnoliopsida</taxon>
        <taxon>Amborellales</taxon>
        <taxon>Amborellaceae</taxon>
        <taxon>Amborella</taxon>
    </lineage>
</organism>
<feature type="region of interest" description="Disordered" evidence="1">
    <location>
        <begin position="199"/>
        <end position="225"/>
    </location>
</feature>
<name>W1NFB8_AMBTC</name>
<accession>W1NFB8</accession>
<keyword evidence="2" id="KW-0472">Membrane</keyword>
<dbReference type="OMA" id="GMFELPR"/>
<dbReference type="AlphaFoldDB" id="W1NFB8"/>
<dbReference type="PANTHER" id="PTHR46996">
    <property type="entry name" value="OS05G0488500 PROTEIN"/>
    <property type="match status" value="1"/>
</dbReference>
<keyword evidence="4" id="KW-1185">Reference proteome</keyword>
<reference evidence="4" key="1">
    <citation type="journal article" date="2013" name="Science">
        <title>The Amborella genome and the evolution of flowering plants.</title>
        <authorList>
            <consortium name="Amborella Genome Project"/>
        </authorList>
    </citation>
    <scope>NUCLEOTIDE SEQUENCE [LARGE SCALE GENOMIC DNA]</scope>
</reference>
<dbReference type="eggNOG" id="ENOG502RM6V">
    <property type="taxonomic scope" value="Eukaryota"/>
</dbReference>
<gene>
    <name evidence="3" type="ORF">AMTR_s00010p00263790</name>
</gene>
<dbReference type="PANTHER" id="PTHR46996:SF6">
    <property type="entry name" value="OS05G0488500 PROTEIN"/>
    <property type="match status" value="1"/>
</dbReference>
<feature type="region of interest" description="Disordered" evidence="1">
    <location>
        <begin position="1"/>
        <end position="20"/>
    </location>
</feature>
<evidence type="ECO:0000256" key="1">
    <source>
        <dbReference type="SAM" id="MobiDB-lite"/>
    </source>
</evidence>
<dbReference type="HOGENOM" id="CLU_092200_1_0_1"/>
<evidence type="ECO:0000313" key="3">
    <source>
        <dbReference type="EMBL" id="ERM94517.1"/>
    </source>
</evidence>
<proteinExistence type="predicted"/>
<dbReference type="Gramene" id="ERM94517">
    <property type="protein sequence ID" value="ERM94517"/>
    <property type="gene ID" value="AMTR_s00010p00263790"/>
</dbReference>
<evidence type="ECO:0000256" key="2">
    <source>
        <dbReference type="SAM" id="Phobius"/>
    </source>
</evidence>
<evidence type="ECO:0008006" key="5">
    <source>
        <dbReference type="Google" id="ProtNLM"/>
    </source>
</evidence>
<keyword evidence="2" id="KW-0812">Transmembrane</keyword>
<feature type="transmembrane region" description="Helical" evidence="2">
    <location>
        <begin position="94"/>
        <end position="115"/>
    </location>
</feature>
<evidence type="ECO:0000313" key="4">
    <source>
        <dbReference type="Proteomes" id="UP000017836"/>
    </source>
</evidence>
<feature type="transmembrane region" description="Helical" evidence="2">
    <location>
        <begin position="45"/>
        <end position="67"/>
    </location>
</feature>
<sequence length="225" mass="25232">MANSLALTHHMGSQSKNCQPNYKFKRQPNSLNPLTHQLCDQSTSAAIDIFVLILVLGACGFLILPYVKYFYHGFAELVPVPLSLTYEVISEAPVAYASGFLVILVLSLVVVWEVVGIRSRKCDNPSCRGLRKAVEFDIQIESEESLKGFPPLIRDEFLMFELREDHKELENELRKLAPPNGRAVLIFRAKCGCPIGRMQAWGSKKPRRSKKQGTISGAKKLSVKR</sequence>
<dbReference type="EMBL" id="KI397513">
    <property type="protein sequence ID" value="ERM94517.1"/>
    <property type="molecule type" value="Genomic_DNA"/>
</dbReference>
<protein>
    <recommendedName>
        <fullName evidence="5">Ribosomal protein L34e superfamily protein</fullName>
    </recommendedName>
</protein>
<keyword evidence="2" id="KW-1133">Transmembrane helix</keyword>
<dbReference type="Proteomes" id="UP000017836">
    <property type="component" value="Unassembled WGS sequence"/>
</dbReference>